<reference evidence="2" key="2">
    <citation type="submission" date="2017-10" db="EMBL/GenBank/DDBJ databases">
        <title>Ladona fulva Genome sequencing and assembly.</title>
        <authorList>
            <person name="Murali S."/>
            <person name="Richards S."/>
            <person name="Bandaranaike D."/>
            <person name="Bellair M."/>
            <person name="Blankenburg K."/>
            <person name="Chao H."/>
            <person name="Dinh H."/>
            <person name="Doddapaneni H."/>
            <person name="Dugan-Rocha S."/>
            <person name="Elkadiri S."/>
            <person name="Gnanaolivu R."/>
            <person name="Hernandez B."/>
            <person name="Skinner E."/>
            <person name="Javaid M."/>
            <person name="Lee S."/>
            <person name="Li M."/>
            <person name="Ming W."/>
            <person name="Munidasa M."/>
            <person name="Muniz J."/>
            <person name="Nguyen L."/>
            <person name="Hughes D."/>
            <person name="Osuji N."/>
            <person name="Pu L.-L."/>
            <person name="Puazo M."/>
            <person name="Qu C."/>
            <person name="Quiroz J."/>
            <person name="Raj R."/>
            <person name="Weissenberger G."/>
            <person name="Xin Y."/>
            <person name="Zou X."/>
            <person name="Han Y."/>
            <person name="Worley K."/>
            <person name="Muzny D."/>
            <person name="Gibbs R."/>
        </authorList>
    </citation>
    <scope>NUCLEOTIDE SEQUENCE</scope>
    <source>
        <strain evidence="2">Sampled in the wild</strain>
    </source>
</reference>
<reference evidence="2" key="1">
    <citation type="submission" date="2013-04" db="EMBL/GenBank/DDBJ databases">
        <authorList>
            <person name="Qu J."/>
            <person name="Murali S.C."/>
            <person name="Bandaranaike D."/>
            <person name="Bellair M."/>
            <person name="Blankenburg K."/>
            <person name="Chao H."/>
            <person name="Dinh H."/>
            <person name="Doddapaneni H."/>
            <person name="Downs B."/>
            <person name="Dugan-Rocha S."/>
            <person name="Elkadiri S."/>
            <person name="Gnanaolivu R.D."/>
            <person name="Hernandez B."/>
            <person name="Javaid M."/>
            <person name="Jayaseelan J.C."/>
            <person name="Lee S."/>
            <person name="Li M."/>
            <person name="Ming W."/>
            <person name="Munidasa M."/>
            <person name="Muniz J."/>
            <person name="Nguyen L."/>
            <person name="Ongeri F."/>
            <person name="Osuji N."/>
            <person name="Pu L.-L."/>
            <person name="Puazo M."/>
            <person name="Qu C."/>
            <person name="Quiroz J."/>
            <person name="Raj R."/>
            <person name="Weissenberger G."/>
            <person name="Xin Y."/>
            <person name="Zou X."/>
            <person name="Han Y."/>
            <person name="Richards S."/>
            <person name="Worley K."/>
            <person name="Muzny D."/>
            <person name="Gibbs R."/>
        </authorList>
    </citation>
    <scope>NUCLEOTIDE SEQUENCE</scope>
    <source>
        <strain evidence="2">Sampled in the wild</strain>
    </source>
</reference>
<proteinExistence type="predicted"/>
<comment type="caution">
    <text evidence="2">The sequence shown here is derived from an EMBL/GenBank/DDBJ whole genome shotgun (WGS) entry which is preliminary data.</text>
</comment>
<evidence type="ECO:0000256" key="1">
    <source>
        <dbReference type="SAM" id="MobiDB-lite"/>
    </source>
</evidence>
<evidence type="ECO:0000313" key="3">
    <source>
        <dbReference type="Proteomes" id="UP000792457"/>
    </source>
</evidence>
<dbReference type="OrthoDB" id="10262255at2759"/>
<name>A0A8K0K5E4_LADFU</name>
<dbReference type="Proteomes" id="UP000792457">
    <property type="component" value="Unassembled WGS sequence"/>
</dbReference>
<dbReference type="EMBL" id="KZ308364">
    <property type="protein sequence ID" value="KAG8228248.1"/>
    <property type="molecule type" value="Genomic_DNA"/>
</dbReference>
<feature type="compositionally biased region" description="Polar residues" evidence="1">
    <location>
        <begin position="226"/>
        <end position="236"/>
    </location>
</feature>
<gene>
    <name evidence="2" type="ORF">J437_LFUL015057</name>
</gene>
<feature type="compositionally biased region" description="Basic and acidic residues" evidence="1">
    <location>
        <begin position="286"/>
        <end position="298"/>
    </location>
</feature>
<dbReference type="AlphaFoldDB" id="A0A8K0K5E4"/>
<protein>
    <submittedName>
        <fullName evidence="2">Uncharacterized protein</fullName>
    </submittedName>
</protein>
<feature type="non-terminal residue" evidence="2">
    <location>
        <position position="374"/>
    </location>
</feature>
<sequence length="374" mass="43942">NDSEIISNEEIELFVEIIKFEDFLLEVLEAFYKVAKIRNRDDICIHLVILYVVCFKLSKMTESNIEELASKNYPLKWHKVFRFLCQRKHHMLIIKIGTKYLDVDFCNDNIWEPLHSKSEWMKGLLQKLNISQIKRGKNMAKAEKDMNLKLDEKDQNKQKACTIGMHKGMDFKEEIDEYTYWTSLRKTYETDQEDSLCFKQGIKVITERMKPLSNKREQEHNHQLNDDSQMTTTDSPESLIKNTGKKMTGNKDERKVDGRQEEKMLSNNEVTLKGDYVPSQKTHSNNLKDEDNQERNEISNKSSKQENITYLPSISNSYLYSPETEANNLSQEKNQNFLPIYLNSKQTKFPVLSNTTTVLREAAVLQKNEEEQLR</sequence>
<keyword evidence="3" id="KW-1185">Reference proteome</keyword>
<feature type="compositionally biased region" description="Basic and acidic residues" evidence="1">
    <location>
        <begin position="212"/>
        <end position="225"/>
    </location>
</feature>
<accession>A0A8K0K5E4</accession>
<evidence type="ECO:0000313" key="2">
    <source>
        <dbReference type="EMBL" id="KAG8228248.1"/>
    </source>
</evidence>
<feature type="region of interest" description="Disordered" evidence="1">
    <location>
        <begin position="212"/>
        <end position="304"/>
    </location>
</feature>
<organism evidence="2 3">
    <name type="scientific">Ladona fulva</name>
    <name type="common">Scarce chaser dragonfly</name>
    <name type="synonym">Libellula fulva</name>
    <dbReference type="NCBI Taxonomy" id="123851"/>
    <lineage>
        <taxon>Eukaryota</taxon>
        <taxon>Metazoa</taxon>
        <taxon>Ecdysozoa</taxon>
        <taxon>Arthropoda</taxon>
        <taxon>Hexapoda</taxon>
        <taxon>Insecta</taxon>
        <taxon>Pterygota</taxon>
        <taxon>Palaeoptera</taxon>
        <taxon>Odonata</taxon>
        <taxon>Epiprocta</taxon>
        <taxon>Anisoptera</taxon>
        <taxon>Libelluloidea</taxon>
        <taxon>Libellulidae</taxon>
        <taxon>Ladona</taxon>
    </lineage>
</organism>
<feature type="compositionally biased region" description="Basic and acidic residues" evidence="1">
    <location>
        <begin position="249"/>
        <end position="264"/>
    </location>
</feature>
<feature type="non-terminal residue" evidence="2">
    <location>
        <position position="1"/>
    </location>
</feature>